<dbReference type="InterPro" id="IPR000843">
    <property type="entry name" value="HTH_LacI"/>
</dbReference>
<keyword evidence="1" id="KW-0805">Transcription regulation</keyword>
<dbReference type="PRINTS" id="PR00036">
    <property type="entry name" value="HTHLACI"/>
</dbReference>
<keyword evidence="6" id="KW-1185">Reference proteome</keyword>
<evidence type="ECO:0000313" key="6">
    <source>
        <dbReference type="Proteomes" id="UP000282837"/>
    </source>
</evidence>
<protein>
    <submittedName>
        <fullName evidence="5">LacI family transcriptional regulator</fullName>
    </submittedName>
</protein>
<dbReference type="GO" id="GO:0000976">
    <property type="term" value="F:transcription cis-regulatory region binding"/>
    <property type="evidence" value="ECO:0007669"/>
    <property type="project" value="TreeGrafter"/>
</dbReference>
<proteinExistence type="predicted"/>
<dbReference type="InterPro" id="IPR010982">
    <property type="entry name" value="Lambda_DNA-bd_dom_sf"/>
</dbReference>
<dbReference type="PANTHER" id="PTHR30146">
    <property type="entry name" value="LACI-RELATED TRANSCRIPTIONAL REPRESSOR"/>
    <property type="match status" value="1"/>
</dbReference>
<dbReference type="Pfam" id="PF00356">
    <property type="entry name" value="LacI"/>
    <property type="match status" value="1"/>
</dbReference>
<evidence type="ECO:0000256" key="3">
    <source>
        <dbReference type="ARBA" id="ARBA00023163"/>
    </source>
</evidence>
<dbReference type="Gene3D" id="1.10.260.40">
    <property type="entry name" value="lambda repressor-like DNA-binding domains"/>
    <property type="match status" value="1"/>
</dbReference>
<dbReference type="InterPro" id="IPR046335">
    <property type="entry name" value="LacI/GalR-like_sensor"/>
</dbReference>
<evidence type="ECO:0000259" key="4">
    <source>
        <dbReference type="PROSITE" id="PS50932"/>
    </source>
</evidence>
<evidence type="ECO:0000256" key="2">
    <source>
        <dbReference type="ARBA" id="ARBA00023125"/>
    </source>
</evidence>
<dbReference type="EMBL" id="SACO01000002">
    <property type="protein sequence ID" value="RVU06855.1"/>
    <property type="molecule type" value="Genomic_DNA"/>
</dbReference>
<evidence type="ECO:0000256" key="1">
    <source>
        <dbReference type="ARBA" id="ARBA00023015"/>
    </source>
</evidence>
<keyword evidence="2" id="KW-0238">DNA-binding</keyword>
<organism evidence="5 6">
    <name type="scientific">Novosphingobium umbonatum</name>
    <dbReference type="NCBI Taxonomy" id="1908524"/>
    <lineage>
        <taxon>Bacteria</taxon>
        <taxon>Pseudomonadati</taxon>
        <taxon>Pseudomonadota</taxon>
        <taxon>Alphaproteobacteria</taxon>
        <taxon>Sphingomonadales</taxon>
        <taxon>Sphingomonadaceae</taxon>
        <taxon>Novosphingobium</taxon>
    </lineage>
</organism>
<keyword evidence="3" id="KW-0804">Transcription</keyword>
<dbReference type="PANTHER" id="PTHR30146:SF109">
    <property type="entry name" value="HTH-TYPE TRANSCRIPTIONAL REGULATOR GALS"/>
    <property type="match status" value="1"/>
</dbReference>
<dbReference type="Pfam" id="PF13377">
    <property type="entry name" value="Peripla_BP_3"/>
    <property type="match status" value="1"/>
</dbReference>
<dbReference type="Proteomes" id="UP000282837">
    <property type="component" value="Unassembled WGS sequence"/>
</dbReference>
<dbReference type="AlphaFoldDB" id="A0A3S2YBL5"/>
<sequence>MVTIRDIARQAGVSVATVSRTLSEPDAVRAETRARVQEAVAAMNYTPNAIARQLRRQRKETIIVIVPDISNPFFSGIVKGIENLAHDMGYRVLLGETQGKQERLDYYADLVLTRIADGLILLGSLLPTMVQASVAAGQAPSIPLVLACERFDGLQCPTVGIDNVAAARMAVMHLVQRGCSKIATITGPADNSLSLDRAQGYREVLAAAGLPIDGAMMGEGDFTIESGFAAMNLLLDKGLGVDGVFCANDEMAIGAQQAVLSRGLRVPQDVAVIGFDDIRFGAFAYPPLSTIRQPVGDLGEAAMRALDEVLHKKPTEQQSVILPHELVVRGSTA</sequence>
<dbReference type="RefSeq" id="WP_127705923.1">
    <property type="nucleotide sequence ID" value="NZ_SACO01000002.1"/>
</dbReference>
<dbReference type="PROSITE" id="PS50932">
    <property type="entry name" value="HTH_LACI_2"/>
    <property type="match status" value="1"/>
</dbReference>
<feature type="domain" description="HTH lacI-type" evidence="4">
    <location>
        <begin position="2"/>
        <end position="56"/>
    </location>
</feature>
<dbReference type="OrthoDB" id="7939625at2"/>
<dbReference type="CDD" id="cd06284">
    <property type="entry name" value="PBP1_LacI-like"/>
    <property type="match status" value="1"/>
</dbReference>
<dbReference type="CDD" id="cd01392">
    <property type="entry name" value="HTH_LacI"/>
    <property type="match status" value="1"/>
</dbReference>
<dbReference type="Gene3D" id="3.40.50.2300">
    <property type="match status" value="2"/>
</dbReference>
<dbReference type="SUPFAM" id="SSF53822">
    <property type="entry name" value="Periplasmic binding protein-like I"/>
    <property type="match status" value="1"/>
</dbReference>
<dbReference type="SUPFAM" id="SSF47413">
    <property type="entry name" value="lambda repressor-like DNA-binding domains"/>
    <property type="match status" value="1"/>
</dbReference>
<gene>
    <name evidence="5" type="ORF">EOE18_02515</name>
</gene>
<dbReference type="GO" id="GO:0003700">
    <property type="term" value="F:DNA-binding transcription factor activity"/>
    <property type="evidence" value="ECO:0007669"/>
    <property type="project" value="TreeGrafter"/>
</dbReference>
<name>A0A3S2YBL5_9SPHN</name>
<dbReference type="SMART" id="SM00354">
    <property type="entry name" value="HTH_LACI"/>
    <property type="match status" value="1"/>
</dbReference>
<reference evidence="5 6" key="1">
    <citation type="submission" date="2019-01" db="EMBL/GenBank/DDBJ databases">
        <authorList>
            <person name="Chen W.-M."/>
        </authorList>
    </citation>
    <scope>NUCLEOTIDE SEQUENCE [LARGE SCALE GENOMIC DNA]</scope>
    <source>
        <strain evidence="5 6">FSY-9</strain>
    </source>
</reference>
<evidence type="ECO:0000313" key="5">
    <source>
        <dbReference type="EMBL" id="RVU06855.1"/>
    </source>
</evidence>
<accession>A0A3S2YBL5</accession>
<dbReference type="InterPro" id="IPR028082">
    <property type="entry name" value="Peripla_BP_I"/>
</dbReference>
<comment type="caution">
    <text evidence="5">The sequence shown here is derived from an EMBL/GenBank/DDBJ whole genome shotgun (WGS) entry which is preliminary data.</text>
</comment>